<dbReference type="EMBL" id="VLTO01000001">
    <property type="protein sequence ID" value="KAA0178376.1"/>
    <property type="molecule type" value="Genomic_DNA"/>
</dbReference>
<dbReference type="EMBL" id="VLTM01000064">
    <property type="protein sequence ID" value="KAA0158633.1"/>
    <property type="molecule type" value="Genomic_DNA"/>
</dbReference>
<evidence type="ECO:0000313" key="13">
    <source>
        <dbReference type="Proteomes" id="UP000325113"/>
    </source>
</evidence>
<dbReference type="GO" id="GO:0005794">
    <property type="term" value="C:Golgi apparatus"/>
    <property type="evidence" value="ECO:0007669"/>
    <property type="project" value="TreeGrafter"/>
</dbReference>
<evidence type="ECO:0000313" key="11">
    <source>
        <dbReference type="Proteomes" id="UP000322899"/>
    </source>
</evidence>
<comment type="subcellular location">
    <subcellularLocation>
        <location evidence="1">Membrane</location>
        <topology evidence="1">Multi-pass membrane protein</topology>
    </subcellularLocation>
</comment>
<dbReference type="OMA" id="TWNNDQP"/>
<keyword evidence="5 6" id="KW-0472">Membrane</keyword>
<evidence type="ECO:0000256" key="4">
    <source>
        <dbReference type="ARBA" id="ARBA00022989"/>
    </source>
</evidence>
<keyword evidence="4 7" id="KW-1133">Transmembrane helix</keyword>
<evidence type="ECO:0000313" key="10">
    <source>
        <dbReference type="EMBL" id="KAA0178376.1"/>
    </source>
</evidence>
<dbReference type="InterPro" id="IPR005045">
    <property type="entry name" value="CDC50/LEM3_fam"/>
</dbReference>
<evidence type="ECO:0008006" key="14">
    <source>
        <dbReference type="Google" id="ProtNLM"/>
    </source>
</evidence>
<evidence type="ECO:0000256" key="1">
    <source>
        <dbReference type="ARBA" id="ARBA00004141"/>
    </source>
</evidence>
<evidence type="ECO:0000256" key="6">
    <source>
        <dbReference type="PIRNR" id="PIRNR015840"/>
    </source>
</evidence>
<dbReference type="PIRSF" id="PIRSF015840">
    <property type="entry name" value="DUF284_TM_euk"/>
    <property type="match status" value="1"/>
</dbReference>
<gene>
    <name evidence="10" type="ORF">FNF27_00226</name>
    <name evidence="8" type="ORF">FNF29_01357</name>
    <name evidence="9" type="ORF">FNF31_05280</name>
</gene>
<protein>
    <recommendedName>
        <fullName evidence="14">Cell cycle control protein 50A</fullName>
    </recommendedName>
</protein>
<evidence type="ECO:0000313" key="8">
    <source>
        <dbReference type="EMBL" id="KAA0155938.1"/>
    </source>
</evidence>
<comment type="caution">
    <text evidence="8">The sequence shown here is derived from an EMBL/GenBank/DDBJ whole genome shotgun (WGS) entry which is preliminary data.</text>
</comment>
<dbReference type="GO" id="GO:0005886">
    <property type="term" value="C:plasma membrane"/>
    <property type="evidence" value="ECO:0007669"/>
    <property type="project" value="TreeGrafter"/>
</dbReference>
<dbReference type="GO" id="GO:0005783">
    <property type="term" value="C:endoplasmic reticulum"/>
    <property type="evidence" value="ECO:0007669"/>
    <property type="project" value="TreeGrafter"/>
</dbReference>
<keyword evidence="12" id="KW-1185">Reference proteome</keyword>
<feature type="transmembrane region" description="Helical" evidence="7">
    <location>
        <begin position="29"/>
        <end position="49"/>
    </location>
</feature>
<sequence length="343" mass="37640">MPSTDGSKSLPGSLYNQRLQAWHPILTPTWVIVAFAIVAAIFIPVGIWLKGESDGVQEVVCKYSSGQGSSACLINGCNRVSGQRNVTNNCTLVITVEKEMAAPVYLYYELDNFYQNHRRYVKSRSDSQLRGEILSASSLSSDCDPLIYGDIPNSKGELRVLHPCGLIANSYFNDTFALRAAQHDGNNVPVSWSESGISWATDRLNKFKAVPASTRAANNETHQFISETYPGVASVEDEHFIVWMRTAALPRFRKLYARIDTTLKANTRLSIDIGENFPVKQFGGAKSVVISTLSILGGKNDFLGIAYIAVGAVCAAMAVAFLIKECTCPRRPGDLKYLRLSAR</sequence>
<dbReference type="Pfam" id="PF03381">
    <property type="entry name" value="CDC50"/>
    <property type="match status" value="1"/>
</dbReference>
<dbReference type="EMBL" id="VLTN01000005">
    <property type="protein sequence ID" value="KAA0155938.1"/>
    <property type="molecule type" value="Genomic_DNA"/>
</dbReference>
<name>A0A5A8CT58_CAFRO</name>
<evidence type="ECO:0000256" key="7">
    <source>
        <dbReference type="SAM" id="Phobius"/>
    </source>
</evidence>
<dbReference type="PANTHER" id="PTHR10926:SF0">
    <property type="entry name" value="CDC50, ISOFORM A"/>
    <property type="match status" value="1"/>
</dbReference>
<evidence type="ECO:0000256" key="5">
    <source>
        <dbReference type="ARBA" id="ARBA00023136"/>
    </source>
</evidence>
<dbReference type="PANTHER" id="PTHR10926">
    <property type="entry name" value="CELL CYCLE CONTROL PROTEIN 50"/>
    <property type="match status" value="1"/>
</dbReference>
<dbReference type="Proteomes" id="UP000322899">
    <property type="component" value="Unassembled WGS sequence"/>
</dbReference>
<dbReference type="Proteomes" id="UP000325113">
    <property type="component" value="Unassembled WGS sequence"/>
</dbReference>
<dbReference type="Proteomes" id="UP000323011">
    <property type="component" value="Unassembled WGS sequence"/>
</dbReference>
<dbReference type="OrthoDB" id="340608at2759"/>
<comment type="similarity">
    <text evidence="2 6">Belongs to the CDC50/LEM3 family.</text>
</comment>
<feature type="transmembrane region" description="Helical" evidence="7">
    <location>
        <begin position="302"/>
        <end position="323"/>
    </location>
</feature>
<evidence type="ECO:0000313" key="9">
    <source>
        <dbReference type="EMBL" id="KAA0158633.1"/>
    </source>
</evidence>
<keyword evidence="3 7" id="KW-0812">Transmembrane</keyword>
<organism evidence="8 12">
    <name type="scientific">Cafeteria roenbergensis</name>
    <name type="common">Marine flagellate</name>
    <dbReference type="NCBI Taxonomy" id="33653"/>
    <lineage>
        <taxon>Eukaryota</taxon>
        <taxon>Sar</taxon>
        <taxon>Stramenopiles</taxon>
        <taxon>Bigyra</taxon>
        <taxon>Opalozoa</taxon>
        <taxon>Bicosoecida</taxon>
        <taxon>Cafeteriaceae</taxon>
        <taxon>Cafeteria</taxon>
    </lineage>
</organism>
<accession>A0A5A8CT58</accession>
<reference evidence="11 12" key="1">
    <citation type="submission" date="2019-07" db="EMBL/GenBank/DDBJ databases">
        <title>Genomes of Cafeteria roenbergensis.</title>
        <authorList>
            <person name="Fischer M.G."/>
            <person name="Hackl T."/>
            <person name="Roman M."/>
        </authorList>
    </citation>
    <scope>NUCLEOTIDE SEQUENCE [LARGE SCALE GENOMIC DNA]</scope>
    <source>
        <strain evidence="8 12">BVI</strain>
        <strain evidence="9 13">Cflag</strain>
        <strain evidence="10 11">E4-10P</strain>
    </source>
</reference>
<evidence type="ECO:0000256" key="2">
    <source>
        <dbReference type="ARBA" id="ARBA00009457"/>
    </source>
</evidence>
<dbReference type="AlphaFoldDB" id="A0A5A8CT58"/>
<evidence type="ECO:0000313" key="12">
    <source>
        <dbReference type="Proteomes" id="UP000323011"/>
    </source>
</evidence>
<evidence type="ECO:0000256" key="3">
    <source>
        <dbReference type="ARBA" id="ARBA00022692"/>
    </source>
</evidence>
<proteinExistence type="inferred from homology"/>